<dbReference type="EMBL" id="CAUM01000020">
    <property type="protein sequence ID" value="CCV03980.1"/>
    <property type="molecule type" value="Genomic_DNA"/>
</dbReference>
<dbReference type="GO" id="GO:0016151">
    <property type="term" value="F:nickel cation binding"/>
    <property type="evidence" value="ECO:0007669"/>
    <property type="project" value="UniProtKB-UniRule"/>
</dbReference>
<keyword evidence="5" id="KW-1185">Reference proteome</keyword>
<name>M5EI91_9HYPH</name>
<evidence type="ECO:0000256" key="3">
    <source>
        <dbReference type="HAMAP-Rule" id="MF_01384"/>
    </source>
</evidence>
<evidence type="ECO:0000256" key="1">
    <source>
        <dbReference type="ARBA" id="ARBA00007177"/>
    </source>
</evidence>
<comment type="caution">
    <text evidence="4">The sequence shown here is derived from an EMBL/GenBank/DDBJ whole genome shotgun (WGS) entry which is preliminary data.</text>
</comment>
<reference evidence="4 5" key="1">
    <citation type="submission" date="2013-02" db="EMBL/GenBank/DDBJ databases">
        <authorList>
            <person name="Genoscope - CEA"/>
        </authorList>
    </citation>
    <scope>NUCLEOTIDE SEQUENCE [LARGE SCALE GENOMIC DNA]</scope>
    <source>
        <strain evidence="4 5">STM 2683</strain>
    </source>
</reference>
<comment type="subunit">
    <text evidence="3">UreD, UreF and UreG form a complex that acts as a GTP-hydrolysis-dependent molecular chaperone, activating the urease apoprotein by helping to assemble the nickel containing metallocenter of UreC. The UreE protein probably delivers the nickel.</text>
</comment>
<dbReference type="STRING" id="1297569.MESS2_1160101"/>
<dbReference type="Pfam" id="PF01774">
    <property type="entry name" value="UreD"/>
    <property type="match status" value="1"/>
</dbReference>
<keyword evidence="3" id="KW-0963">Cytoplasm</keyword>
<organism evidence="4 5">
    <name type="scientific">Mesorhizobium metallidurans STM 2683</name>
    <dbReference type="NCBI Taxonomy" id="1297569"/>
    <lineage>
        <taxon>Bacteria</taxon>
        <taxon>Pseudomonadati</taxon>
        <taxon>Pseudomonadota</taxon>
        <taxon>Alphaproteobacteria</taxon>
        <taxon>Hyphomicrobiales</taxon>
        <taxon>Phyllobacteriaceae</taxon>
        <taxon>Mesorhizobium</taxon>
    </lineage>
</organism>
<accession>M5EI91</accession>
<dbReference type="eggNOG" id="COG0829">
    <property type="taxonomic scope" value="Bacteria"/>
</dbReference>
<dbReference type="PANTHER" id="PTHR33643">
    <property type="entry name" value="UREASE ACCESSORY PROTEIN D"/>
    <property type="match status" value="1"/>
</dbReference>
<comment type="function">
    <text evidence="3">Required for maturation of urease via the functional incorporation of the urease nickel metallocenter.</text>
</comment>
<dbReference type="InterPro" id="IPR002669">
    <property type="entry name" value="UreD"/>
</dbReference>
<dbReference type="GO" id="GO:0005737">
    <property type="term" value="C:cytoplasm"/>
    <property type="evidence" value="ECO:0007669"/>
    <property type="project" value="UniProtKB-SubCell"/>
</dbReference>
<comment type="subcellular location">
    <subcellularLocation>
        <location evidence="3">Cytoplasm</location>
    </subcellularLocation>
</comment>
<evidence type="ECO:0000313" key="4">
    <source>
        <dbReference type="EMBL" id="CCV03980.1"/>
    </source>
</evidence>
<protein>
    <recommendedName>
        <fullName evidence="3">Urease accessory protein UreD</fullName>
    </recommendedName>
</protein>
<keyword evidence="2 3" id="KW-0143">Chaperone</keyword>
<evidence type="ECO:0000256" key="2">
    <source>
        <dbReference type="ARBA" id="ARBA00023186"/>
    </source>
</evidence>
<dbReference type="PANTHER" id="PTHR33643:SF1">
    <property type="entry name" value="UREASE ACCESSORY PROTEIN D"/>
    <property type="match status" value="1"/>
</dbReference>
<dbReference type="Proteomes" id="UP000012062">
    <property type="component" value="Unassembled WGS sequence"/>
</dbReference>
<proteinExistence type="inferred from homology"/>
<dbReference type="HAMAP" id="MF_01384">
    <property type="entry name" value="UreD"/>
    <property type="match status" value="1"/>
</dbReference>
<evidence type="ECO:0000313" key="5">
    <source>
        <dbReference type="Proteomes" id="UP000012062"/>
    </source>
</evidence>
<dbReference type="AlphaFoldDB" id="M5EI91"/>
<sequence length="323" mass="34297">MVALLPHQALHDRSKVAPSIETETLSSNKLYIDKAAAVLNVGVMDTIEHGLTTVLPAQRVAGMARLACDRNGDRTRLRRLYQDGSAKIRMPAVSADPLEAVLINTAGGLTGGDRLGWKIDVGAGASATITTQACEKVYRAASGRAEVRVRLSVGEQGRIAWLPQETIVFDRSAFARGLDVELAAGAEALLLEATVFGRLAMGESATDGSFHDHWRVSQDEVLVHAEDFRIGPGIAAALGRPAVAGGAIAMATLLMVSPRAEALLDPARQIIGSKGDASAWSVKKSGKLLARLFAADGYQLRKRLVPLVELLNGRAGLPKLWSL</sequence>
<keyword evidence="3" id="KW-0996">Nickel insertion</keyword>
<gene>
    <name evidence="3 4" type="primary">ureD</name>
    <name evidence="4" type="ORF">MESS2_1160101</name>
</gene>
<comment type="similarity">
    <text evidence="1 3">Belongs to the UreD family.</text>
</comment>